<keyword evidence="3 9" id="KW-0158">Chromosome</keyword>
<comment type="subunit">
    <text evidence="9">Component of the NDC80 complex.</text>
</comment>
<comment type="caution">
    <text evidence="12">The sequence shown here is derived from an EMBL/GenBank/DDBJ whole genome shotgun (WGS) entry which is preliminary data.</text>
</comment>
<dbReference type="PANTHER" id="PTHR14281">
    <property type="entry name" value="KINETOCHORE PROTEIN SPC25-RELATED"/>
    <property type="match status" value="1"/>
</dbReference>
<dbReference type="PANTHER" id="PTHR14281:SF0">
    <property type="entry name" value="KINETOCHORE PROTEIN SPC25"/>
    <property type="match status" value="1"/>
</dbReference>
<keyword evidence="6 10" id="KW-0175">Coiled coil</keyword>
<gene>
    <name evidence="12" type="ORF">GpartN1_g5555.t1</name>
</gene>
<keyword evidence="9" id="KW-0995">Kinetochore</keyword>
<evidence type="ECO:0000256" key="8">
    <source>
        <dbReference type="ARBA" id="ARBA00023328"/>
    </source>
</evidence>
<evidence type="ECO:0000256" key="5">
    <source>
        <dbReference type="ARBA" id="ARBA00022776"/>
    </source>
</evidence>
<dbReference type="InterPro" id="IPR045143">
    <property type="entry name" value="Spc25"/>
</dbReference>
<keyword evidence="8 9" id="KW-0137">Centromere</keyword>
<dbReference type="Pfam" id="PF08234">
    <property type="entry name" value="Spindle_Spc25"/>
    <property type="match status" value="1"/>
</dbReference>
<organism evidence="12 13">
    <name type="scientific">Galdieria partita</name>
    <dbReference type="NCBI Taxonomy" id="83374"/>
    <lineage>
        <taxon>Eukaryota</taxon>
        <taxon>Rhodophyta</taxon>
        <taxon>Bangiophyceae</taxon>
        <taxon>Galdieriales</taxon>
        <taxon>Galdieriaceae</taxon>
        <taxon>Galdieria</taxon>
    </lineage>
</organism>
<keyword evidence="9" id="KW-0539">Nucleus</keyword>
<evidence type="ECO:0000259" key="11">
    <source>
        <dbReference type="Pfam" id="PF08234"/>
    </source>
</evidence>
<sequence>MNSTAVVKLDEYLQKARKHFEQWNEEQLRFLNHIKESHSAVSKDLQEKALNLTQREKQLLETAEKISERLDSEKQEIEAVMAGISQLKSKQEIIPEKKTKLKEELENKSSLLKSRQRAFSEINETSQQKYANLRNAIRTYENCLGLRLKRTEDGRIAFIFTHIDKRNPEREYSFCIFVDENDHYQVDSCTPPVKDISVLLENLNQDEDLSRFILSVRKCFQAMAS</sequence>
<keyword evidence="5 9" id="KW-0498">Mitosis</keyword>
<evidence type="ECO:0000313" key="12">
    <source>
        <dbReference type="EMBL" id="GJQ13764.1"/>
    </source>
</evidence>
<dbReference type="CDD" id="cd23784">
    <property type="entry name" value="RWD_Spc25"/>
    <property type="match status" value="1"/>
</dbReference>
<dbReference type="EMBL" id="BQMJ01000047">
    <property type="protein sequence ID" value="GJQ13764.1"/>
    <property type="molecule type" value="Genomic_DNA"/>
</dbReference>
<evidence type="ECO:0000313" key="13">
    <source>
        <dbReference type="Proteomes" id="UP001061958"/>
    </source>
</evidence>
<keyword evidence="13" id="KW-1185">Reference proteome</keyword>
<dbReference type="GO" id="GO:0031262">
    <property type="term" value="C:Ndc80 complex"/>
    <property type="evidence" value="ECO:0007669"/>
    <property type="project" value="InterPro"/>
</dbReference>
<evidence type="ECO:0000256" key="3">
    <source>
        <dbReference type="ARBA" id="ARBA00022454"/>
    </source>
</evidence>
<evidence type="ECO:0000256" key="2">
    <source>
        <dbReference type="ARBA" id="ARBA00006379"/>
    </source>
</evidence>
<name>A0A9C7US59_9RHOD</name>
<dbReference type="GO" id="GO:0007059">
    <property type="term" value="P:chromosome segregation"/>
    <property type="evidence" value="ECO:0007669"/>
    <property type="project" value="InterPro"/>
</dbReference>
<evidence type="ECO:0000256" key="6">
    <source>
        <dbReference type="ARBA" id="ARBA00023054"/>
    </source>
</evidence>
<keyword evidence="4 9" id="KW-0132">Cell division</keyword>
<feature type="coiled-coil region" evidence="10">
    <location>
        <begin position="42"/>
        <end position="90"/>
    </location>
</feature>
<reference evidence="12" key="1">
    <citation type="journal article" date="2022" name="Proc. Natl. Acad. Sci. U.S.A.">
        <title>Life cycle and functional genomics of the unicellular red alga Galdieria for elucidating algal and plant evolution and industrial use.</title>
        <authorList>
            <person name="Hirooka S."/>
            <person name="Itabashi T."/>
            <person name="Ichinose T.M."/>
            <person name="Onuma R."/>
            <person name="Fujiwara T."/>
            <person name="Yamashita S."/>
            <person name="Jong L.W."/>
            <person name="Tomita R."/>
            <person name="Iwane A.H."/>
            <person name="Miyagishima S.Y."/>
        </authorList>
    </citation>
    <scope>NUCLEOTIDE SEQUENCE</scope>
    <source>
        <strain evidence="12">NBRC 102759</strain>
    </source>
</reference>
<feature type="domain" description="Chromosome segregation protein Spc25 C-terminal" evidence="11">
    <location>
        <begin position="152"/>
        <end position="221"/>
    </location>
</feature>
<dbReference type="FunFam" id="3.30.457.50:FF:000001">
    <property type="entry name" value="Probable kinetochore protein spc25"/>
    <property type="match status" value="1"/>
</dbReference>
<dbReference type="InterPro" id="IPR013255">
    <property type="entry name" value="Spc25_C"/>
</dbReference>
<protein>
    <recommendedName>
        <fullName evidence="9">Kinetochore protein SPC25</fullName>
    </recommendedName>
</protein>
<comment type="similarity">
    <text evidence="2 9">Belongs to the SPC25 family.</text>
</comment>
<evidence type="ECO:0000256" key="7">
    <source>
        <dbReference type="ARBA" id="ARBA00023306"/>
    </source>
</evidence>
<evidence type="ECO:0000256" key="4">
    <source>
        <dbReference type="ARBA" id="ARBA00022618"/>
    </source>
</evidence>
<accession>A0A9C7US59</accession>
<dbReference type="Gene3D" id="3.30.457.50">
    <property type="entry name" value="Chromosome segregation protein Spc25"/>
    <property type="match status" value="1"/>
</dbReference>
<evidence type="ECO:0000256" key="10">
    <source>
        <dbReference type="SAM" id="Coils"/>
    </source>
</evidence>
<evidence type="ECO:0000256" key="9">
    <source>
        <dbReference type="RuleBase" id="RU367150"/>
    </source>
</evidence>
<dbReference type="GO" id="GO:0005634">
    <property type="term" value="C:nucleus"/>
    <property type="evidence" value="ECO:0007669"/>
    <property type="project" value="UniProtKB-SubCell"/>
</dbReference>
<dbReference type="AlphaFoldDB" id="A0A9C7US59"/>
<reference evidence="12" key="2">
    <citation type="submission" date="2022-01" db="EMBL/GenBank/DDBJ databases">
        <authorList>
            <person name="Hirooka S."/>
            <person name="Miyagishima S.Y."/>
        </authorList>
    </citation>
    <scope>NUCLEOTIDE SEQUENCE</scope>
    <source>
        <strain evidence="12">NBRC 102759</strain>
    </source>
</reference>
<dbReference type="GO" id="GO:0051301">
    <property type="term" value="P:cell division"/>
    <property type="evidence" value="ECO:0007669"/>
    <property type="project" value="UniProtKB-UniRule"/>
</dbReference>
<comment type="subcellular location">
    <subcellularLocation>
        <location evidence="1">Chromosome</location>
        <location evidence="1">Centromere</location>
    </subcellularLocation>
    <subcellularLocation>
        <location evidence="9">Nucleus</location>
    </subcellularLocation>
    <subcellularLocation>
        <location evidence="9">Chromosome</location>
        <location evidence="9">Centromere</location>
        <location evidence="9">Kinetochore</location>
    </subcellularLocation>
</comment>
<comment type="function">
    <text evidence="9">Acts as a component of the essential kinetochore-associated NDC80 complex, which is required for chromosome segregation and spindle checkpoint activity.</text>
</comment>
<evidence type="ECO:0000256" key="1">
    <source>
        <dbReference type="ARBA" id="ARBA00004584"/>
    </source>
</evidence>
<proteinExistence type="inferred from homology"/>
<keyword evidence="7 9" id="KW-0131">Cell cycle</keyword>
<dbReference type="Proteomes" id="UP001061958">
    <property type="component" value="Unassembled WGS sequence"/>
</dbReference>
<dbReference type="OrthoDB" id="6353017at2759"/>